<dbReference type="InterPro" id="IPR051156">
    <property type="entry name" value="Mito/Outer_Membr_Metalloprot"/>
</dbReference>
<keyword evidence="5 8" id="KW-0378">Hydrolase</keyword>
<feature type="signal peptide" evidence="8">
    <location>
        <begin position="1"/>
        <end position="22"/>
    </location>
</feature>
<dbReference type="Pfam" id="PF01435">
    <property type="entry name" value="Peptidase_M48"/>
    <property type="match status" value="1"/>
</dbReference>
<comment type="subcellular location">
    <subcellularLocation>
        <location evidence="8">Periplasm</location>
    </subcellularLocation>
</comment>
<evidence type="ECO:0000256" key="6">
    <source>
        <dbReference type="ARBA" id="ARBA00022833"/>
    </source>
</evidence>
<evidence type="ECO:0000313" key="11">
    <source>
        <dbReference type="Proteomes" id="UP000218824"/>
    </source>
</evidence>
<dbReference type="Proteomes" id="UP000218824">
    <property type="component" value="Chromosome"/>
</dbReference>
<accession>A0AAU9AMK9</accession>
<feature type="binding site" evidence="8">
    <location>
        <position position="130"/>
    </location>
    <ligand>
        <name>Zn(2+)</name>
        <dbReference type="ChEBI" id="CHEBI:29105"/>
        <note>catalytic</note>
    </ligand>
</feature>
<evidence type="ECO:0000256" key="3">
    <source>
        <dbReference type="ARBA" id="ARBA00022729"/>
    </source>
</evidence>
<keyword evidence="7 8" id="KW-0482">Metalloprotease</keyword>
<sequence precursor="true">MRRIALLTAAVTLALGSVCASAQETKLPDIGSSAAELLTPAKQREYGSMMLAQLRHYDYLLEDPLIDSWLDTLGTRLAANSDKPRQPFTFFMLRERQINAFATLGGYIGVNSGLVLTAEKEDEVAAVLSHEIAHVTQQHVLRGVERAQRDQLPILLAMLGAIVAAQGAGGNSSDDATMAAITSGLGLMQQRQINYTRSNESEADRIGIQTLYRSNYDTGAMAGFFQRMALATRSNKANWYGETPDYLMTHPVTTTRISEAKERAEQIAAKNSITAITATPNATLVERIAKAPITLPPNAAGTDNPLLPNGIKLSDAGLSSGGTGVFDYARERTRVLSANSPRDALREYEKLGLDTDAKRYGLALAQLRGNQTAAATEALDALLHKHPGQLWLSLAMGEAEAQAGKHAAAEARFDALLRQSPNNRAVALSYAKVLNDRATAAAGQRAQAVLRPLLGAYADDPLLQQTFARACEIAGDSIRAGEAYAEAAYLRGRPEQALVQLNTLKRKPDLDYYARARIEARIAAITPTVLELKRQGVRDEDLRRQ</sequence>
<dbReference type="InterPro" id="IPR011990">
    <property type="entry name" value="TPR-like_helical_dom_sf"/>
</dbReference>
<feature type="active site" evidence="8">
    <location>
        <position position="131"/>
    </location>
</feature>
<gene>
    <name evidence="10" type="ORF">LEN_3316</name>
</gene>
<dbReference type="HAMAP" id="MF_00997">
    <property type="entry name" value="Protease_BepA"/>
    <property type="match status" value="1"/>
</dbReference>
<evidence type="ECO:0000256" key="8">
    <source>
        <dbReference type="HAMAP-Rule" id="MF_00997"/>
    </source>
</evidence>
<proteinExistence type="inferred from homology"/>
<feature type="binding site" evidence="8">
    <location>
        <position position="200"/>
    </location>
    <ligand>
        <name>Zn(2+)</name>
        <dbReference type="ChEBI" id="CHEBI:29105"/>
        <note>catalytic</note>
    </ligand>
</feature>
<dbReference type="EC" id="3.4.-.-" evidence="8"/>
<dbReference type="KEGG" id="lem:LEN_3316"/>
<feature type="domain" description="Peptidase M48" evidence="9">
    <location>
        <begin position="67"/>
        <end position="263"/>
    </location>
</feature>
<dbReference type="EMBL" id="AP014940">
    <property type="protein sequence ID" value="BAV98803.1"/>
    <property type="molecule type" value="Genomic_DNA"/>
</dbReference>
<evidence type="ECO:0000256" key="4">
    <source>
        <dbReference type="ARBA" id="ARBA00022764"/>
    </source>
</evidence>
<name>A0AAU9AMK9_LYSEN</name>
<evidence type="ECO:0000256" key="5">
    <source>
        <dbReference type="ARBA" id="ARBA00022801"/>
    </source>
</evidence>
<reference evidence="10 11" key="1">
    <citation type="journal article" date="2017" name="DNA Res.">
        <title>Complete genome sequence and expression profile of the commercial lytic enzyme producer Lysobacter enzymogenes M497-1.</title>
        <authorList>
            <person name="Takami H."/>
            <person name="Toyoda A."/>
            <person name="Uchiyama I."/>
            <person name="Itoh T."/>
            <person name="Takaki Y."/>
            <person name="Arai W."/>
            <person name="Nishi S."/>
            <person name="Kawai M."/>
            <person name="Shinya K."/>
            <person name="Ikeda H."/>
        </authorList>
    </citation>
    <scope>NUCLEOTIDE SEQUENCE [LARGE SCALE GENOMIC DNA]</scope>
    <source>
        <strain evidence="10 11">M497-1</strain>
    </source>
</reference>
<dbReference type="GO" id="GO:0004222">
    <property type="term" value="F:metalloendopeptidase activity"/>
    <property type="evidence" value="ECO:0007669"/>
    <property type="project" value="InterPro"/>
</dbReference>
<dbReference type="AlphaFoldDB" id="A0AAU9AMK9"/>
<evidence type="ECO:0000259" key="9">
    <source>
        <dbReference type="Pfam" id="PF01435"/>
    </source>
</evidence>
<dbReference type="PANTHER" id="PTHR22726:SF1">
    <property type="entry name" value="METALLOENDOPEPTIDASE OMA1, MITOCHONDRIAL"/>
    <property type="match status" value="1"/>
</dbReference>
<dbReference type="GO" id="GO:0008270">
    <property type="term" value="F:zinc ion binding"/>
    <property type="evidence" value="ECO:0007669"/>
    <property type="project" value="UniProtKB-UniRule"/>
</dbReference>
<evidence type="ECO:0000256" key="1">
    <source>
        <dbReference type="ARBA" id="ARBA00022670"/>
    </source>
</evidence>
<comment type="similarity">
    <text evidence="8">Belongs to the peptidase M48 family. BepA subfamily.</text>
</comment>
<organism evidence="10 11">
    <name type="scientific">Lysobacter enzymogenes</name>
    <dbReference type="NCBI Taxonomy" id="69"/>
    <lineage>
        <taxon>Bacteria</taxon>
        <taxon>Pseudomonadati</taxon>
        <taxon>Pseudomonadota</taxon>
        <taxon>Gammaproteobacteria</taxon>
        <taxon>Lysobacterales</taxon>
        <taxon>Lysobacteraceae</taxon>
        <taxon>Lysobacter</taxon>
    </lineage>
</organism>
<dbReference type="GO" id="GO:0016020">
    <property type="term" value="C:membrane"/>
    <property type="evidence" value="ECO:0007669"/>
    <property type="project" value="InterPro"/>
</dbReference>
<feature type="binding site" evidence="8">
    <location>
        <position position="134"/>
    </location>
    <ligand>
        <name>Zn(2+)</name>
        <dbReference type="ChEBI" id="CHEBI:29105"/>
        <note>catalytic</note>
    </ligand>
</feature>
<dbReference type="InterPro" id="IPR030873">
    <property type="entry name" value="Protease_BepA"/>
</dbReference>
<keyword evidence="3 8" id="KW-0732">Signal</keyword>
<keyword evidence="4 8" id="KW-0574">Periplasm</keyword>
<feature type="active site" description="Proton donor" evidence="8">
    <location>
        <position position="204"/>
    </location>
</feature>
<protein>
    <recommendedName>
        <fullName evidence="8">Putative beta-barrel assembly-enhancing protease</fullName>
        <ecNumber evidence="8">3.4.-.-</ecNumber>
    </recommendedName>
</protein>
<dbReference type="Gene3D" id="3.30.2010.10">
    <property type="entry name" value="Metalloproteases ('zincins'), catalytic domain"/>
    <property type="match status" value="1"/>
</dbReference>
<dbReference type="SUPFAM" id="SSF48452">
    <property type="entry name" value="TPR-like"/>
    <property type="match status" value="1"/>
</dbReference>
<comment type="cofactor">
    <cofactor evidence="8">
        <name>Zn(2+)</name>
        <dbReference type="ChEBI" id="CHEBI:29105"/>
    </cofactor>
    <text evidence="8">Binds 1 zinc ion per subunit.</text>
</comment>
<dbReference type="GO" id="GO:0051603">
    <property type="term" value="P:proteolysis involved in protein catabolic process"/>
    <property type="evidence" value="ECO:0007669"/>
    <property type="project" value="TreeGrafter"/>
</dbReference>
<keyword evidence="1 8" id="KW-0645">Protease</keyword>
<dbReference type="GO" id="GO:0042597">
    <property type="term" value="C:periplasmic space"/>
    <property type="evidence" value="ECO:0007669"/>
    <property type="project" value="UniProtKB-SubCell"/>
</dbReference>
<evidence type="ECO:0000256" key="7">
    <source>
        <dbReference type="ARBA" id="ARBA00023049"/>
    </source>
</evidence>
<keyword evidence="6 8" id="KW-0862">Zinc</keyword>
<dbReference type="PANTHER" id="PTHR22726">
    <property type="entry name" value="METALLOENDOPEPTIDASE OMA1"/>
    <property type="match status" value="1"/>
</dbReference>
<dbReference type="InterPro" id="IPR001915">
    <property type="entry name" value="Peptidase_M48"/>
</dbReference>
<dbReference type="Gene3D" id="1.25.40.10">
    <property type="entry name" value="Tetratricopeptide repeat domain"/>
    <property type="match status" value="1"/>
</dbReference>
<keyword evidence="2 8" id="KW-0479">Metal-binding</keyword>
<comment type="function">
    <text evidence="8">Functions as both a chaperone and a metalloprotease. Maintains the integrity of the outer membrane by promoting either the assembly or the elimination of outer membrane proteins, depending on their folding state.</text>
</comment>
<evidence type="ECO:0000313" key="10">
    <source>
        <dbReference type="EMBL" id="BAV98803.1"/>
    </source>
</evidence>
<evidence type="ECO:0000256" key="2">
    <source>
        <dbReference type="ARBA" id="ARBA00022723"/>
    </source>
</evidence>
<feature type="chain" id="PRO_5043067312" description="Putative beta-barrel assembly-enhancing protease" evidence="8">
    <location>
        <begin position="23"/>
        <end position="545"/>
    </location>
</feature>